<name>A0AA86QT29_9EUKA</name>
<reference evidence="1" key="1">
    <citation type="submission" date="2023-06" db="EMBL/GenBank/DDBJ databases">
        <authorList>
            <person name="Kurt Z."/>
        </authorList>
    </citation>
    <scope>NUCLEOTIDE SEQUENCE</scope>
</reference>
<dbReference type="EMBL" id="CATOUU010000914">
    <property type="protein sequence ID" value="CAI9959013.1"/>
    <property type="molecule type" value="Genomic_DNA"/>
</dbReference>
<protein>
    <submittedName>
        <fullName evidence="2">Hypothetical_protein</fullName>
    </submittedName>
</protein>
<proteinExistence type="predicted"/>
<organism evidence="1">
    <name type="scientific">Hexamita inflata</name>
    <dbReference type="NCBI Taxonomy" id="28002"/>
    <lineage>
        <taxon>Eukaryota</taxon>
        <taxon>Metamonada</taxon>
        <taxon>Diplomonadida</taxon>
        <taxon>Hexamitidae</taxon>
        <taxon>Hexamitinae</taxon>
        <taxon>Hexamita</taxon>
    </lineage>
</organism>
<dbReference type="EMBL" id="CAXDID020000207">
    <property type="protein sequence ID" value="CAL6055644.1"/>
    <property type="molecule type" value="Genomic_DNA"/>
</dbReference>
<reference evidence="2 3" key="2">
    <citation type="submission" date="2024-07" db="EMBL/GenBank/DDBJ databases">
        <authorList>
            <person name="Akdeniz Z."/>
        </authorList>
    </citation>
    <scope>NUCLEOTIDE SEQUENCE [LARGE SCALE GENOMIC DNA]</scope>
</reference>
<dbReference type="Proteomes" id="UP001642409">
    <property type="component" value="Unassembled WGS sequence"/>
</dbReference>
<gene>
    <name evidence="2" type="ORF">HINF_LOCUS46641</name>
    <name evidence="1" type="ORF">HINF_LOCUS46658</name>
</gene>
<comment type="caution">
    <text evidence="1">The sequence shown here is derived from an EMBL/GenBank/DDBJ whole genome shotgun (WGS) entry which is preliminary data.</text>
</comment>
<keyword evidence="3" id="KW-1185">Reference proteome</keyword>
<dbReference type="AlphaFoldDB" id="A0AA86QT29"/>
<accession>A0AA86QT29</accession>
<evidence type="ECO:0000313" key="3">
    <source>
        <dbReference type="Proteomes" id="UP001642409"/>
    </source>
</evidence>
<evidence type="ECO:0000313" key="1">
    <source>
        <dbReference type="EMBL" id="CAI9959013.1"/>
    </source>
</evidence>
<evidence type="ECO:0000313" key="2">
    <source>
        <dbReference type="EMBL" id="CAL6055644.1"/>
    </source>
</evidence>
<sequence>MISKEHKNKSLQMKLKFQLYKIQQTAINHYTDSTITTMRQQREVKQNIHINNGMKQQMISINMLNNIEAYRGSCKQEKEQIVNFAEIIVKKRILNLIRFQRIQNMEVYALNDAMNGTISDIQYIIDLYTSVQSHSRRTAPLFPSACMRGQFIVLALLGGGCL</sequence>